<evidence type="ECO:0000313" key="4">
    <source>
        <dbReference type="Proteomes" id="UP000018467"/>
    </source>
</evidence>
<feature type="region of interest" description="Disordered" evidence="1">
    <location>
        <begin position="1365"/>
        <end position="1408"/>
    </location>
</feature>
<feature type="compositionally biased region" description="Low complexity" evidence="1">
    <location>
        <begin position="1125"/>
        <end position="1137"/>
    </location>
</feature>
<feature type="compositionally biased region" description="Low complexity" evidence="1">
    <location>
        <begin position="1307"/>
        <end position="1320"/>
    </location>
</feature>
<feature type="region of interest" description="Disordered" evidence="1">
    <location>
        <begin position="2459"/>
        <end position="2498"/>
    </location>
</feature>
<feature type="compositionally biased region" description="Basic and acidic residues" evidence="1">
    <location>
        <begin position="702"/>
        <end position="717"/>
    </location>
</feature>
<feature type="compositionally biased region" description="Basic residues" evidence="1">
    <location>
        <begin position="1073"/>
        <end position="1082"/>
    </location>
</feature>
<dbReference type="Gene3D" id="2.30.30.140">
    <property type="match status" value="1"/>
</dbReference>
<feature type="compositionally biased region" description="Polar residues" evidence="1">
    <location>
        <begin position="1374"/>
        <end position="1386"/>
    </location>
</feature>
<dbReference type="SMART" id="SM00439">
    <property type="entry name" value="BAH"/>
    <property type="match status" value="1"/>
</dbReference>
<dbReference type="Gene3D" id="2.30.30.490">
    <property type="match status" value="1"/>
</dbReference>
<evidence type="ECO:0000256" key="1">
    <source>
        <dbReference type="SAM" id="MobiDB-lite"/>
    </source>
</evidence>
<feature type="compositionally biased region" description="Basic residues" evidence="1">
    <location>
        <begin position="406"/>
        <end position="415"/>
    </location>
</feature>
<feature type="compositionally biased region" description="Low complexity" evidence="1">
    <location>
        <begin position="759"/>
        <end position="768"/>
    </location>
</feature>
<reference evidence="4" key="1">
    <citation type="submission" date="2013-03" db="EMBL/GenBank/DDBJ databases">
        <authorList>
            <person name="Jeffery W."/>
            <person name="Warren W."/>
            <person name="Wilson R.K."/>
        </authorList>
    </citation>
    <scope>NUCLEOTIDE SEQUENCE</scope>
    <source>
        <strain evidence="4">female</strain>
    </source>
</reference>
<dbReference type="InterPro" id="IPR056841">
    <property type="entry name" value="TNRC18_BAHCC1-like_SH3"/>
</dbReference>
<accession>A0A3B1IJQ1</accession>
<feature type="compositionally biased region" description="Polar residues" evidence="1">
    <location>
        <begin position="2538"/>
        <end position="2551"/>
    </location>
</feature>
<evidence type="ECO:0000259" key="2">
    <source>
        <dbReference type="PROSITE" id="PS51038"/>
    </source>
</evidence>
<feature type="compositionally biased region" description="Gly residues" evidence="1">
    <location>
        <begin position="479"/>
        <end position="491"/>
    </location>
</feature>
<dbReference type="Pfam" id="PF01426">
    <property type="entry name" value="BAH"/>
    <property type="match status" value="1"/>
</dbReference>
<dbReference type="CDD" id="cd04714">
    <property type="entry name" value="BAH_BAHCC1"/>
    <property type="match status" value="1"/>
</dbReference>
<feature type="compositionally biased region" description="Low complexity" evidence="1">
    <location>
        <begin position="553"/>
        <end position="566"/>
    </location>
</feature>
<dbReference type="GeneTree" id="ENSGT00940000160116"/>
<protein>
    <submittedName>
        <fullName evidence="3">BAH domain and coiled-coil containing 1</fullName>
    </submittedName>
</protein>
<feature type="compositionally biased region" description="Basic and acidic residues" evidence="1">
    <location>
        <begin position="818"/>
        <end position="838"/>
    </location>
</feature>
<reference evidence="4" key="2">
    <citation type="journal article" date="2014" name="Nat. Commun.">
        <title>The cavefish genome reveals candidate genes for eye loss.</title>
        <authorList>
            <person name="McGaugh S.E."/>
            <person name="Gross J.B."/>
            <person name="Aken B."/>
            <person name="Blin M."/>
            <person name="Borowsky R."/>
            <person name="Chalopin D."/>
            <person name="Hinaux H."/>
            <person name="Jeffery W.R."/>
            <person name="Keene A."/>
            <person name="Ma L."/>
            <person name="Minx P."/>
            <person name="Murphy D."/>
            <person name="O'Quin K.E."/>
            <person name="Retaux S."/>
            <person name="Rohner N."/>
            <person name="Searle S.M."/>
            <person name="Stahl B.A."/>
            <person name="Tabin C."/>
            <person name="Volff J.N."/>
            <person name="Yoshizawa M."/>
            <person name="Warren W.C."/>
        </authorList>
    </citation>
    <scope>NUCLEOTIDE SEQUENCE [LARGE SCALE GENOMIC DNA]</scope>
    <source>
        <strain evidence="4">female</strain>
    </source>
</reference>
<dbReference type="PANTHER" id="PTHR12505:SF22">
    <property type="entry name" value="BAH AND COILED-COIL DOMAIN-CONTAINING PROTEIN 1"/>
    <property type="match status" value="1"/>
</dbReference>
<feature type="compositionally biased region" description="Low complexity" evidence="1">
    <location>
        <begin position="105"/>
        <end position="115"/>
    </location>
</feature>
<feature type="region of interest" description="Disordered" evidence="1">
    <location>
        <begin position="2513"/>
        <end position="2599"/>
    </location>
</feature>
<feature type="compositionally biased region" description="Polar residues" evidence="1">
    <location>
        <begin position="567"/>
        <end position="583"/>
    </location>
</feature>
<feature type="region of interest" description="Disordered" evidence="1">
    <location>
        <begin position="2163"/>
        <end position="2216"/>
    </location>
</feature>
<dbReference type="PANTHER" id="PTHR12505">
    <property type="entry name" value="PHD FINGER TRANSCRIPTION FACTOR"/>
    <property type="match status" value="1"/>
</dbReference>
<dbReference type="InterPro" id="IPR048924">
    <property type="entry name" value="BAHCC1-like_Tudor"/>
</dbReference>
<dbReference type="Pfam" id="PF21744">
    <property type="entry name" value="BAHCC1-like_Tudor"/>
    <property type="match status" value="1"/>
</dbReference>
<feature type="compositionally biased region" description="Pro residues" evidence="1">
    <location>
        <begin position="508"/>
        <end position="517"/>
    </location>
</feature>
<feature type="compositionally biased region" description="Basic and acidic residues" evidence="1">
    <location>
        <begin position="249"/>
        <end position="261"/>
    </location>
</feature>
<dbReference type="Pfam" id="PF24912">
    <property type="entry name" value="SH3_TNRC18"/>
    <property type="match status" value="1"/>
</dbReference>
<feature type="compositionally biased region" description="Low complexity" evidence="1">
    <location>
        <begin position="2459"/>
        <end position="2493"/>
    </location>
</feature>
<feature type="region of interest" description="Disordered" evidence="1">
    <location>
        <begin position="1582"/>
        <end position="1916"/>
    </location>
</feature>
<feature type="compositionally biased region" description="Low complexity" evidence="1">
    <location>
        <begin position="1170"/>
        <end position="1182"/>
    </location>
</feature>
<dbReference type="Ensembl" id="ENSAMXT00000035796.1">
    <property type="protein sequence ID" value="ENSAMXP00000030183.1"/>
    <property type="gene ID" value="ENSAMXG00000016074.2"/>
</dbReference>
<feature type="compositionally biased region" description="Basic and acidic residues" evidence="1">
    <location>
        <begin position="296"/>
        <end position="305"/>
    </location>
</feature>
<feature type="region of interest" description="Disordered" evidence="1">
    <location>
        <begin position="405"/>
        <end position="844"/>
    </location>
</feature>
<feature type="compositionally biased region" description="Basic residues" evidence="1">
    <location>
        <begin position="1603"/>
        <end position="1616"/>
    </location>
</feature>
<dbReference type="PROSITE" id="PS51038">
    <property type="entry name" value="BAH"/>
    <property type="match status" value="1"/>
</dbReference>
<feature type="compositionally biased region" description="Polar residues" evidence="1">
    <location>
        <begin position="1660"/>
        <end position="1671"/>
    </location>
</feature>
<feature type="compositionally biased region" description="Basic residues" evidence="1">
    <location>
        <begin position="646"/>
        <end position="656"/>
    </location>
</feature>
<dbReference type="InterPro" id="IPR001025">
    <property type="entry name" value="BAH_dom"/>
</dbReference>
<feature type="domain" description="BAH" evidence="2">
    <location>
        <begin position="2629"/>
        <end position="2753"/>
    </location>
</feature>
<feature type="compositionally biased region" description="Polar residues" evidence="1">
    <location>
        <begin position="1906"/>
        <end position="1916"/>
    </location>
</feature>
<name>A0A3B1IJQ1_ASTMX</name>
<feature type="compositionally biased region" description="Polar residues" evidence="1">
    <location>
        <begin position="2183"/>
        <end position="2194"/>
    </location>
</feature>
<dbReference type="InterPro" id="IPR043151">
    <property type="entry name" value="BAH_sf"/>
</dbReference>
<feature type="region of interest" description="Disordered" evidence="1">
    <location>
        <begin position="58"/>
        <end position="89"/>
    </location>
</feature>
<feature type="region of interest" description="Disordered" evidence="1">
    <location>
        <begin position="1983"/>
        <end position="2013"/>
    </location>
</feature>
<proteinExistence type="predicted"/>
<feature type="compositionally biased region" description="Basic and acidic residues" evidence="1">
    <location>
        <begin position="1892"/>
        <end position="1904"/>
    </location>
</feature>
<feature type="compositionally biased region" description="Low complexity" evidence="1">
    <location>
        <begin position="2582"/>
        <end position="2592"/>
    </location>
</feature>
<feature type="compositionally biased region" description="Polar residues" evidence="1">
    <location>
        <begin position="2560"/>
        <end position="2570"/>
    </location>
</feature>
<dbReference type="Ensembl" id="ENSAMXT00000058008.1">
    <property type="protein sequence ID" value="ENSAMXP00000031536.1"/>
    <property type="gene ID" value="ENSAMXG00000016074.2"/>
</dbReference>
<organism evidence="3 4">
    <name type="scientific">Astyanax mexicanus</name>
    <name type="common">Blind cave fish</name>
    <name type="synonym">Astyanax fasciatus mexicanus</name>
    <dbReference type="NCBI Taxonomy" id="7994"/>
    <lineage>
        <taxon>Eukaryota</taxon>
        <taxon>Metazoa</taxon>
        <taxon>Chordata</taxon>
        <taxon>Craniata</taxon>
        <taxon>Vertebrata</taxon>
        <taxon>Euteleostomi</taxon>
        <taxon>Actinopterygii</taxon>
        <taxon>Neopterygii</taxon>
        <taxon>Teleostei</taxon>
        <taxon>Ostariophysi</taxon>
        <taxon>Characiformes</taxon>
        <taxon>Characoidei</taxon>
        <taxon>Acestrorhamphidae</taxon>
        <taxon>Acestrorhamphinae</taxon>
        <taxon>Astyanax</taxon>
    </lineage>
</organism>
<feature type="compositionally biased region" description="Polar residues" evidence="1">
    <location>
        <begin position="792"/>
        <end position="808"/>
    </location>
</feature>
<dbReference type="Proteomes" id="UP000018467">
    <property type="component" value="Unassembled WGS sequence"/>
</dbReference>
<keyword evidence="4" id="KW-1185">Reference proteome</keyword>
<feature type="region of interest" description="Disordered" evidence="1">
    <location>
        <begin position="105"/>
        <end position="140"/>
    </location>
</feature>
<reference evidence="3" key="3">
    <citation type="submission" date="2025-05" db="UniProtKB">
        <authorList>
            <consortium name="Ensembl"/>
        </authorList>
    </citation>
    <scope>IDENTIFICATION</scope>
</reference>
<feature type="compositionally biased region" description="Acidic residues" evidence="1">
    <location>
        <begin position="1987"/>
        <end position="2003"/>
    </location>
</feature>
<feature type="region of interest" description="Disordered" evidence="1">
    <location>
        <begin position="1073"/>
        <end position="1320"/>
    </location>
</feature>
<dbReference type="InterPro" id="IPR052429">
    <property type="entry name" value="BAH_domain_protein"/>
</dbReference>
<feature type="compositionally biased region" description="Acidic residues" evidence="1">
    <location>
        <begin position="1800"/>
        <end position="1818"/>
    </location>
</feature>
<dbReference type="Bgee" id="ENSAMXG00000016074">
    <property type="expression patterns" value="Expressed in brain and 14 other cell types or tissues"/>
</dbReference>
<sequence length="2759" mass="300554">MRELGAAPNGIIAAVRPSACPPLDLGFIRRCCGMEGRDFAPPPHVLAERSPLLHRAAAHTAPQHPGHFQPGKYYPPHLPVPPHSGTGLMGNSSASFMGTFLASSLGSPPSHASGPPSSPSSPPYRNGPHPSAPSQLWFPHPHEAPGYSRFTGSLPPTFLPMSPLDHHGNSSVLYGQHRFYDTSKDFYIRSLSSQPHLLSANHSLPPLTRTAPSHPLGSCSRERDSGSGGAPQKGSKEPDVADRGMSSGGKEKERSKQESKERQHHSPPSPTPLQHHHQHLHSHHHPPQLHTIGSEEDPRHKDDPKHLSACLLTTKTHNGSEPGTAARGSLPSCVGPGASIIGTARQRSGSNLCCKEGVSGEMRISEPSPDCLRHSTMLGHTHPMSYSMPPPIGFGSAVGGSWLHPSHPHHHHPHHPHPDLYCPPPPAPLTMSSSQDKVLAPGGGRDPKVTGPTFVPSVGPLGDKTSGPFQLGNPYCRGTRGGMVGEVGGEGASKAKAPEKTSNAGRIAPPPAPPLPPSNTCQRKPTHHQQQHIYGKVDKGPDWSVGPQPPQIPQQAQHSHNQQSHSVLPNRSCSLEATENSPETDAYRPSLPQGAKDGCQDKSNPYASTPPFRDCSHSGPPHRVPSESKASSERGCSLQRDSQRVARIHHQQHNNRHGTDVPVQDPELGPSSSSHDKRKPEVEMAAQGYSGHQARPLSSWEVRGHQSHTDSERRKSYDSSAQGTSGDHGSHPPFPTYQEPSLGPQEPENSAMKNLMKYSSQQPLLLSQKSPFGGLGSLKQGMANGDMRNEKSGGSASCAQQEGKQTLPSRRASSSSGESERLERLGRDSGEVQREGEVRQPPVGIAMAVARQREPLCRPPDGHATHSRHGRVLPSMKDVGRSMYPLDQEDERKRMREEQLALPPLDRERELLLRENKERVEFARIHPSSSCHGDLTSHLIVPGSSQLGADPSAHAHPAHHHWMPRTGSPSLWMGHSYGLSHAALHQNLPPGFSAAMPSTLQPVLPLPQDPSAALVVLPTEPAAHPATHHLEVMEQQGLWPPVYGPRRPTSHMQHPSVYSRQFLRQPDLYVLHQHQHQQHHRAAQAMELAHRHTHSQIKPEDPPIDLDEGSPEPRTTKPAKPFPFPSSSKHPHSSSSPGGCASRLSPCCHSPAPRPHPKSTPCTPCPEPSPAVAAPRSPALSPHSTPHHLPKAAESQDKRGEGQPPQDYPQSLEPDLPPGYTYPAIGYKAGPSPQEVQLAEHADLEAEQAEPAEPAPQSLPCSTTREVEVESPTMASQVEAQSEKVQRESMVTEVEEEVDERHSVVTCSPASPCPASCPATSGSPCPVPGNLSLEEPQADTSSILCHNHDSVLEAQAPVEDIKMQEEATVPPPEDSTTTSQELQTMEPTGVDQDMPAADERCSSPSDSVELQEVTQYSAPCTPCPEPSSLGNQYPGSCIWSLELLIAAALCATRDAQMASSVMVPAPVVPLHQGMELLSELADLERRQQERGISQESGGEERLTFDLESLATLAAARALELTPPTTGIIPTLRRTLNLRKKCKWMPRHEPVCPVKSIMETLDREELAMRVRLAELQRRYKEKQKELAKLQRKHDHQREDTSRSPARRGPGRPRKRKPTPGPPAPTDTLKRVKSTGTGPGLLAADEELAGGGDKHRKRKKMANSTYHHISGTQLKAPCRQRGRPRLLSSKMVQLKQKAKAKRGSRGESMLCHREKAASGSSAENTNSNKAGGHSDTGSAETGVSQSSDGQHVMMRRGRKAKVSLGPASSHLEPRTPQMLPNAASSSSRQETTAKDISPLDSEVSEPEEEDDGVYDSEEVPEDIKNLSSKEQLSEAGGPSSSPTVELEAGQKVKSKKERQGLGLVHMSLSKGEGKERKKAPCRPAQVGADQNHLPMEKRSSGLRWRDGSQGNSVYPNNVLKNIPNQLERTTRKGTVVLGKRRSCWLEPVSSQSDDIIWSRKIKNQQAKGRAMNQLLERFTADEGFRMDDDSSFSEGEEEEEEEEAEDKPQQRNTVSALPNCVLTKEALRDGLKVLISKEDELLYAAYVHTLDLPDIYSIVIEGERGNRPRIYSLEQLLQEAVLDVRLETVELLTDGTRVCAYWSERSRCLYPGYVRRGGPGEEQKEGCVMVEFDDGDRGWISLPNIRLLPPGYQIYCAEPSPALLTSPTRRRRKSSTQEKSSQQSDASSEWHGNTESGKIICKAKPGRPKSVSLSEKKCPNENVTGSASAILTWPAVAMSKKRPSLDLFQFNGLSRKTLKGKDTDMFGPLLGSTMATPAKGIFSTSFEVDSFSSIANGYTSFGNQQLSSGLSLGHKSISNVRGKRTGDRREYLVKLDHEGVTSPKTKNGKALMLLGNTEFESRSGRIEKGSGTKGMGELASHMDYSQPMLPVKDTKRSGSHLLKGSSGMRKQSQGLGLGEYADYGLNCHSDCLSSYSDIDEDEEDDDARRAAMRNTGRFLSRLSVSSSSSGSSSSSSSGSLSSSSVCSSDNDSSYSSDEEEASRLLLQGCLSSRHTVLQQQQHPDPPSAPPRHAFSAKSMAVTSQKAMVNNGSSKHQKKKDIPNNSLSTAQSKSSKDFPKKQKMSSSERSPNSSSFLPARQLWKWSGNPTQRRGLKGKARKLFYKAIVRGKDTIRVGDCAVFLSSGRPHLPYIGRIESLWESWASNMVVKVKWFYHPEETKLGKRHRDGKHALYQSCHEDENDVQTISHKCQVVSRAEYEHLSHMRKPSSSSSSSQDLYYLAGTYDPTSGQLVTAEGASIIC</sequence>
<feature type="compositionally biased region" description="Polar residues" evidence="1">
    <location>
        <begin position="1716"/>
        <end position="1747"/>
    </location>
</feature>
<feature type="compositionally biased region" description="Basic residues" evidence="1">
    <location>
        <begin position="274"/>
        <end position="287"/>
    </location>
</feature>
<dbReference type="Ensembl" id="ENSAMXT00000043036.1">
    <property type="protein sequence ID" value="ENSAMXP00000045356.1"/>
    <property type="gene ID" value="ENSAMXG00000016074.2"/>
</dbReference>
<feature type="region of interest" description="Disordered" evidence="1">
    <location>
        <begin position="201"/>
        <end position="305"/>
    </location>
</feature>
<feature type="region of interest" description="Disordered" evidence="1">
    <location>
        <begin position="2390"/>
        <end position="2411"/>
    </location>
</feature>
<feature type="compositionally biased region" description="Polar residues" evidence="1">
    <location>
        <begin position="718"/>
        <end position="727"/>
    </location>
</feature>
<dbReference type="GO" id="GO:0003682">
    <property type="term" value="F:chromatin binding"/>
    <property type="evidence" value="ECO:0007669"/>
    <property type="project" value="InterPro"/>
</dbReference>
<evidence type="ECO:0000313" key="3">
    <source>
        <dbReference type="Ensembl" id="ENSAMXP00000030183.1"/>
    </source>
</evidence>